<feature type="compositionally biased region" description="Low complexity" evidence="1">
    <location>
        <begin position="72"/>
        <end position="82"/>
    </location>
</feature>
<protein>
    <submittedName>
        <fullName evidence="2">Uncharacterized protein</fullName>
    </submittedName>
</protein>
<feature type="region of interest" description="Disordered" evidence="1">
    <location>
        <begin position="63"/>
        <end position="86"/>
    </location>
</feature>
<reference evidence="2 3" key="1">
    <citation type="journal article" date="2021" name="BMC Genomics">
        <title>Datura genome reveals duplications of psychoactive alkaloid biosynthetic genes and high mutation rate following tissue culture.</title>
        <authorList>
            <person name="Rajewski A."/>
            <person name="Carter-House D."/>
            <person name="Stajich J."/>
            <person name="Litt A."/>
        </authorList>
    </citation>
    <scope>NUCLEOTIDE SEQUENCE [LARGE SCALE GENOMIC DNA]</scope>
    <source>
        <strain evidence="2">AR-01</strain>
    </source>
</reference>
<evidence type="ECO:0000313" key="3">
    <source>
        <dbReference type="Proteomes" id="UP000823775"/>
    </source>
</evidence>
<proteinExistence type="predicted"/>
<evidence type="ECO:0000256" key="1">
    <source>
        <dbReference type="SAM" id="MobiDB-lite"/>
    </source>
</evidence>
<name>A0ABS8W2X6_DATST</name>
<evidence type="ECO:0000313" key="2">
    <source>
        <dbReference type="EMBL" id="MCE2055495.1"/>
    </source>
</evidence>
<dbReference type="Proteomes" id="UP000823775">
    <property type="component" value="Unassembled WGS sequence"/>
</dbReference>
<dbReference type="EMBL" id="JACEIK010006319">
    <property type="protein sequence ID" value="MCE2055495.1"/>
    <property type="molecule type" value="Genomic_DNA"/>
</dbReference>
<keyword evidence="3" id="KW-1185">Reference proteome</keyword>
<comment type="caution">
    <text evidence="2">The sequence shown here is derived from an EMBL/GenBank/DDBJ whole genome shotgun (WGS) entry which is preliminary data.</text>
</comment>
<sequence length="157" mass="17358">MVFSRLIPSWNTSKVPIEFSILLACIMDHVHINVDRTVQANSVITLATKTDKEASVMKRAKYTRSLTPPTPSTSTHTAAAPPYKANFHNSPPLDLLNISRRAKMHESQLLQLANAIPSMVQSALKKALQPAKDKLIDLCSIVDVLERKVCTNCTSIH</sequence>
<gene>
    <name evidence="2" type="ORF">HAX54_042737</name>
</gene>
<accession>A0ABS8W2X6</accession>
<organism evidence="2 3">
    <name type="scientific">Datura stramonium</name>
    <name type="common">Jimsonweed</name>
    <name type="synonym">Common thornapple</name>
    <dbReference type="NCBI Taxonomy" id="4076"/>
    <lineage>
        <taxon>Eukaryota</taxon>
        <taxon>Viridiplantae</taxon>
        <taxon>Streptophyta</taxon>
        <taxon>Embryophyta</taxon>
        <taxon>Tracheophyta</taxon>
        <taxon>Spermatophyta</taxon>
        <taxon>Magnoliopsida</taxon>
        <taxon>eudicotyledons</taxon>
        <taxon>Gunneridae</taxon>
        <taxon>Pentapetalae</taxon>
        <taxon>asterids</taxon>
        <taxon>lamiids</taxon>
        <taxon>Solanales</taxon>
        <taxon>Solanaceae</taxon>
        <taxon>Solanoideae</taxon>
        <taxon>Datureae</taxon>
        <taxon>Datura</taxon>
    </lineage>
</organism>